<dbReference type="OrthoDB" id="386205at2157"/>
<dbReference type="AlphaFoldDB" id="D7E6P6"/>
<proteinExistence type="predicted"/>
<dbReference type="EMBL" id="CP002069">
    <property type="protein sequence ID" value="ADI73268.1"/>
    <property type="molecule type" value="Genomic_DNA"/>
</dbReference>
<dbReference type="STRING" id="644295.Metev_0343"/>
<dbReference type="KEGG" id="mev:Metev_0343"/>
<dbReference type="HOGENOM" id="CLU_770766_0_0_2"/>
<evidence type="ECO:0000313" key="1">
    <source>
        <dbReference type="EMBL" id="ADI73268.1"/>
    </source>
</evidence>
<protein>
    <submittedName>
        <fullName evidence="1">Uncharacterized protein</fullName>
    </submittedName>
</protein>
<name>D7E6P6_METEZ</name>
<dbReference type="GeneID" id="9345960"/>
<gene>
    <name evidence="1" type="ordered locus">Metev_0343</name>
</gene>
<keyword evidence="2" id="KW-1185">Reference proteome</keyword>
<organism evidence="1 2">
    <name type="scientific">Methanohalobium evestigatum (strain ATCC BAA-1072 / DSM 3721 / NBRC 107634 / OCM 161 / Z-7303)</name>
    <dbReference type="NCBI Taxonomy" id="644295"/>
    <lineage>
        <taxon>Archaea</taxon>
        <taxon>Methanobacteriati</taxon>
        <taxon>Methanobacteriota</taxon>
        <taxon>Stenosarchaea group</taxon>
        <taxon>Methanomicrobia</taxon>
        <taxon>Methanosarcinales</taxon>
        <taxon>Methanosarcinaceae</taxon>
        <taxon>Methanohalobium</taxon>
    </lineage>
</organism>
<sequence length="359" mass="43422">MPIHFLFYVDIDFNSFDNIFIEETINNNNLRKQSQVDYLKEIFKLNNGNKNIKHLLNNIRDCILDYDYEKFSELQNDFSSVIYEHNRSILNDDRKRKMDFCNINTNELFFHLLFNRTSNPNPQTACEWLIFYKQMESGKNIVYNSASFRKHQFFHHLRMFREIFPQYSPVIRLYHTEHSNPNTHIIRMTKDRAIYKSWMLSYFDDYSDRLWKLVKNKRYNQNKDVCFLTYKYLIENKLDKHGLTKENTIFGSQAFWFGAGHGINTYEGFDVLIVFGDHLAGSQHYREYFLAYYPRDDLPNFDDVDKGIPQDRRLLEQFYAFQLDIYDAVHRLRPLKNNITIYWFGLYIPPELLNEFSVV</sequence>
<dbReference type="Proteomes" id="UP000000391">
    <property type="component" value="Chromosome"/>
</dbReference>
<reference evidence="1 2" key="1">
    <citation type="submission" date="2010-06" db="EMBL/GenBank/DDBJ databases">
        <title>Complete sequence chromosome of Methanohalobium evestigatum Z-7303.</title>
        <authorList>
            <consortium name="US DOE Joint Genome Institute"/>
            <person name="Lucas S."/>
            <person name="Copeland A."/>
            <person name="Lapidus A."/>
            <person name="Cheng J.-F."/>
            <person name="Bruce D."/>
            <person name="Goodwin L."/>
            <person name="Pitluck S."/>
            <person name="Saunders E."/>
            <person name="Detter J.C."/>
            <person name="Han C."/>
            <person name="Tapia R."/>
            <person name="Land M."/>
            <person name="Hauser L."/>
            <person name="Kyrpides N."/>
            <person name="Mikhailova N."/>
            <person name="Sieprawska-Lupa M."/>
            <person name="Whitman W.B."/>
            <person name="Anderson I."/>
            <person name="Woyke T."/>
        </authorList>
    </citation>
    <scope>NUCLEOTIDE SEQUENCE [LARGE SCALE GENOMIC DNA]</scope>
    <source>
        <strain evidence="2">ATCC BAA-1072 / DSM 3721 / NBRC 107634 / OCM 161 / Z-7303</strain>
    </source>
</reference>
<dbReference type="RefSeq" id="WP_013193836.1">
    <property type="nucleotide sequence ID" value="NC_014253.1"/>
</dbReference>
<evidence type="ECO:0000313" key="2">
    <source>
        <dbReference type="Proteomes" id="UP000000391"/>
    </source>
</evidence>
<accession>D7E6P6</accession>